<comment type="caution">
    <text evidence="1">The sequence shown here is derived from an EMBL/GenBank/DDBJ whole genome shotgun (WGS) entry which is preliminary data.</text>
</comment>
<accession>A0A409WCA5</accession>
<sequence>MPPGLTDFIMRSKALYATFESRNVDQPNEQPHRYSGGLASSDERGFYLRSATVDGYVLKALICLRVV</sequence>
<reference evidence="1 2" key="1">
    <citation type="journal article" date="2018" name="Evol. Lett.">
        <title>Horizontal gene cluster transfer increased hallucinogenic mushroom diversity.</title>
        <authorList>
            <person name="Reynolds H.T."/>
            <person name="Vijayakumar V."/>
            <person name="Gluck-Thaler E."/>
            <person name="Korotkin H.B."/>
            <person name="Matheny P.B."/>
            <person name="Slot J.C."/>
        </authorList>
    </citation>
    <scope>NUCLEOTIDE SEQUENCE [LARGE SCALE GENOMIC DNA]</scope>
    <source>
        <strain evidence="1 2">SRW20</strain>
    </source>
</reference>
<dbReference type="Proteomes" id="UP000284706">
    <property type="component" value="Unassembled WGS sequence"/>
</dbReference>
<evidence type="ECO:0000313" key="2">
    <source>
        <dbReference type="Proteomes" id="UP000284706"/>
    </source>
</evidence>
<protein>
    <submittedName>
        <fullName evidence="1">Uncharacterized protein</fullName>
    </submittedName>
</protein>
<dbReference type="InParanoid" id="A0A409WCA5"/>
<organism evidence="1 2">
    <name type="scientific">Gymnopilus dilepis</name>
    <dbReference type="NCBI Taxonomy" id="231916"/>
    <lineage>
        <taxon>Eukaryota</taxon>
        <taxon>Fungi</taxon>
        <taxon>Dikarya</taxon>
        <taxon>Basidiomycota</taxon>
        <taxon>Agaricomycotina</taxon>
        <taxon>Agaricomycetes</taxon>
        <taxon>Agaricomycetidae</taxon>
        <taxon>Agaricales</taxon>
        <taxon>Agaricineae</taxon>
        <taxon>Hymenogastraceae</taxon>
        <taxon>Gymnopilus</taxon>
    </lineage>
</organism>
<dbReference type="AlphaFoldDB" id="A0A409WCA5"/>
<proteinExistence type="predicted"/>
<dbReference type="EMBL" id="NHYE01005194">
    <property type="protein sequence ID" value="PPQ76119.1"/>
    <property type="molecule type" value="Genomic_DNA"/>
</dbReference>
<gene>
    <name evidence="1" type="ORF">CVT26_011674</name>
</gene>
<evidence type="ECO:0000313" key="1">
    <source>
        <dbReference type="EMBL" id="PPQ76119.1"/>
    </source>
</evidence>
<name>A0A409WCA5_9AGAR</name>
<keyword evidence="2" id="KW-1185">Reference proteome</keyword>